<dbReference type="RefSeq" id="WP_109585550.1">
    <property type="nucleotide sequence ID" value="NZ_CAJPUX010000015.1"/>
</dbReference>
<proteinExistence type="predicted"/>
<evidence type="ECO:0000313" key="3">
    <source>
        <dbReference type="Proteomes" id="UP000245754"/>
    </source>
</evidence>
<dbReference type="AlphaFoldDB" id="A0A316ENB8"/>
<accession>A0A316ENB8</accession>
<organism evidence="2 3">
    <name type="scientific">Cupriavidus plantarum</name>
    <dbReference type="NCBI Taxonomy" id="942865"/>
    <lineage>
        <taxon>Bacteria</taxon>
        <taxon>Pseudomonadati</taxon>
        <taxon>Pseudomonadota</taxon>
        <taxon>Betaproteobacteria</taxon>
        <taxon>Burkholderiales</taxon>
        <taxon>Burkholderiaceae</taxon>
        <taxon>Cupriavidus</taxon>
    </lineage>
</organism>
<feature type="compositionally biased region" description="Low complexity" evidence="1">
    <location>
        <begin position="24"/>
        <end position="34"/>
    </location>
</feature>
<dbReference type="EMBL" id="QGGT01000010">
    <property type="protein sequence ID" value="PWK31348.1"/>
    <property type="molecule type" value="Genomic_DNA"/>
</dbReference>
<dbReference type="GeneID" id="98344151"/>
<reference evidence="2 3" key="1">
    <citation type="submission" date="2018-05" db="EMBL/GenBank/DDBJ databases">
        <title>Genomic Encyclopedia of Type Strains, Phase IV (KMG-V): Genome sequencing to study the core and pangenomes of soil and plant-associated prokaryotes.</title>
        <authorList>
            <person name="Whitman W."/>
        </authorList>
    </citation>
    <scope>NUCLEOTIDE SEQUENCE [LARGE SCALE GENOMIC DNA]</scope>
    <source>
        <strain evidence="2 3">SLV-132</strain>
    </source>
</reference>
<keyword evidence="3" id="KW-1185">Reference proteome</keyword>
<gene>
    <name evidence="2" type="ORF">C7419_11086</name>
</gene>
<evidence type="ECO:0000313" key="2">
    <source>
        <dbReference type="EMBL" id="PWK31348.1"/>
    </source>
</evidence>
<name>A0A316ENB8_9BURK</name>
<sequence>MQLDFNRAPLTSGTTPGTERVRQSPGKSAGSAASPRRRKKVEPPHWERGYRSHYYRNDRGEKLGEVRLSDRGELPVVYRWAAGNYSGAEGSLVHARARVEETVGFGMRQLSLF</sequence>
<feature type="region of interest" description="Disordered" evidence="1">
    <location>
        <begin position="1"/>
        <end position="47"/>
    </location>
</feature>
<protein>
    <submittedName>
        <fullName evidence="2">Uncharacterized protein</fullName>
    </submittedName>
</protein>
<comment type="caution">
    <text evidence="2">The sequence shown here is derived from an EMBL/GenBank/DDBJ whole genome shotgun (WGS) entry which is preliminary data.</text>
</comment>
<dbReference type="Proteomes" id="UP000245754">
    <property type="component" value="Unassembled WGS sequence"/>
</dbReference>
<evidence type="ECO:0000256" key="1">
    <source>
        <dbReference type="SAM" id="MobiDB-lite"/>
    </source>
</evidence>